<dbReference type="Proteomes" id="UP001314170">
    <property type="component" value="Unassembled WGS sequence"/>
</dbReference>
<feature type="compositionally biased region" description="Acidic residues" evidence="1">
    <location>
        <begin position="54"/>
        <end position="75"/>
    </location>
</feature>
<reference evidence="2 3" key="1">
    <citation type="submission" date="2024-01" db="EMBL/GenBank/DDBJ databases">
        <authorList>
            <person name="Waweru B."/>
        </authorList>
    </citation>
    <scope>NUCLEOTIDE SEQUENCE [LARGE SCALE GENOMIC DNA]</scope>
</reference>
<evidence type="ECO:0000313" key="3">
    <source>
        <dbReference type="Proteomes" id="UP001314170"/>
    </source>
</evidence>
<comment type="caution">
    <text evidence="2">The sequence shown here is derived from an EMBL/GenBank/DDBJ whole genome shotgun (WGS) entry which is preliminary data.</text>
</comment>
<name>A0AAV1RWC4_9ROSI</name>
<accession>A0AAV1RWC4</accession>
<organism evidence="2 3">
    <name type="scientific">Dovyalis caffra</name>
    <dbReference type="NCBI Taxonomy" id="77055"/>
    <lineage>
        <taxon>Eukaryota</taxon>
        <taxon>Viridiplantae</taxon>
        <taxon>Streptophyta</taxon>
        <taxon>Embryophyta</taxon>
        <taxon>Tracheophyta</taxon>
        <taxon>Spermatophyta</taxon>
        <taxon>Magnoliopsida</taxon>
        <taxon>eudicotyledons</taxon>
        <taxon>Gunneridae</taxon>
        <taxon>Pentapetalae</taxon>
        <taxon>rosids</taxon>
        <taxon>fabids</taxon>
        <taxon>Malpighiales</taxon>
        <taxon>Salicaceae</taxon>
        <taxon>Flacourtieae</taxon>
        <taxon>Dovyalis</taxon>
    </lineage>
</organism>
<protein>
    <submittedName>
        <fullName evidence="2">Uncharacterized protein</fullName>
    </submittedName>
</protein>
<evidence type="ECO:0000313" key="2">
    <source>
        <dbReference type="EMBL" id="CAK7339852.1"/>
    </source>
</evidence>
<keyword evidence="3" id="KW-1185">Reference proteome</keyword>
<feature type="region of interest" description="Disordered" evidence="1">
    <location>
        <begin position="52"/>
        <end position="75"/>
    </location>
</feature>
<dbReference type="EMBL" id="CAWUPB010001159">
    <property type="protein sequence ID" value="CAK7339852.1"/>
    <property type="molecule type" value="Genomic_DNA"/>
</dbReference>
<gene>
    <name evidence="2" type="ORF">DCAF_LOCUS14928</name>
</gene>
<sequence length="86" mass="10054">MYDVRHGILGSVLLKMIDSDVLARNGTVNRFVEYVEIGVDYNEVEHYYTYNKDDDIEGHDDEDNKDDGDNKDDDVEFDGCFVEFYE</sequence>
<dbReference type="AlphaFoldDB" id="A0AAV1RWC4"/>
<evidence type="ECO:0000256" key="1">
    <source>
        <dbReference type="SAM" id="MobiDB-lite"/>
    </source>
</evidence>
<proteinExistence type="predicted"/>